<evidence type="ECO:0000313" key="2">
    <source>
        <dbReference type="EMBL" id="AKX33808.1"/>
    </source>
</evidence>
<dbReference type="EMBL" id="CP012357">
    <property type="protein sequence ID" value="AKX33808.1"/>
    <property type="molecule type" value="Genomic_DNA"/>
</dbReference>
<proteinExistence type="predicted"/>
<organism evidence="2 3">
    <name type="scientific">Spiroplasma litorale</name>
    <dbReference type="NCBI Taxonomy" id="216942"/>
    <lineage>
        <taxon>Bacteria</taxon>
        <taxon>Bacillati</taxon>
        <taxon>Mycoplasmatota</taxon>
        <taxon>Mollicutes</taxon>
        <taxon>Entomoplasmatales</taxon>
        <taxon>Spiroplasmataceae</taxon>
        <taxon>Spiroplasma</taxon>
    </lineage>
</organism>
<reference evidence="2 3" key="1">
    <citation type="journal article" date="2015" name="Genome Announc.">
        <title>Complete Genome Sequence of Spiroplasma litorale TN-1T (DSM 21781), a Bacterium Isolated from a Green-Eyed Horsefly (Tabanus nigrovittatus).</title>
        <authorList>
            <person name="Lo W.S."/>
            <person name="Lai Y.C."/>
            <person name="Lien Y.W."/>
            <person name="Wang T.H."/>
            <person name="Kuo C.H."/>
        </authorList>
    </citation>
    <scope>NUCLEOTIDE SEQUENCE [LARGE SCALE GENOMIC DNA]</scope>
    <source>
        <strain evidence="2 3">TN-1</strain>
    </source>
</reference>
<dbReference type="InterPro" id="IPR043168">
    <property type="entry name" value="DegV_C"/>
</dbReference>
<name>A0A0K1W0X2_9MOLU</name>
<dbReference type="Gene3D" id="3.30.1180.10">
    <property type="match status" value="1"/>
</dbReference>
<dbReference type="SUPFAM" id="SSF82549">
    <property type="entry name" value="DAK1/DegV-like"/>
    <property type="match status" value="1"/>
</dbReference>
<keyword evidence="3" id="KW-1185">Reference proteome</keyword>
<dbReference type="Gene3D" id="3.40.50.10170">
    <property type="match status" value="1"/>
</dbReference>
<dbReference type="NCBIfam" id="TIGR00762">
    <property type="entry name" value="DegV"/>
    <property type="match status" value="1"/>
</dbReference>
<sequence>MKIGILLDSSSAYVNGEFNSKLIDVLPLHLIVNDESDFLETDESIKNNNLSEEVKSDKRKSTSQASPGELMIKYDEMLKKYDHIIHISIPENLSSMMQTAFLVTSESPYKGNVTVIKHSMAANALKYLALKFEEMINNGITDLSLFQKEAELMENNAFLALVPSNLQTLARGGRAKMVIFKLLKIVKAKVSIQWGKKPKKIGISRTYGSLIEKTISAITKEFKDEFKLFLLYREEVSKKITSTVIDYLKSNKIEYSKENLSLVFPWHAGSDTIALIAIKKDLLPKSVMDEK</sequence>
<dbReference type="OrthoDB" id="391635at2"/>
<dbReference type="InterPro" id="IPR003797">
    <property type="entry name" value="DegV"/>
</dbReference>
<dbReference type="Proteomes" id="UP000067476">
    <property type="component" value="Chromosome"/>
</dbReference>
<dbReference type="InterPro" id="IPR050270">
    <property type="entry name" value="DegV_domain_contain"/>
</dbReference>
<dbReference type="PANTHER" id="PTHR33434:SF2">
    <property type="entry name" value="FATTY ACID-BINDING PROTEIN TM_1468"/>
    <property type="match status" value="1"/>
</dbReference>
<dbReference type="PATRIC" id="fig|216942.3.peg.142"/>
<accession>A0A0K1W0X2</accession>
<gene>
    <name evidence="2" type="primary">degV</name>
    <name evidence="2" type="ORF">SLITO_v1c01420</name>
</gene>
<evidence type="ECO:0000313" key="3">
    <source>
        <dbReference type="Proteomes" id="UP000067476"/>
    </source>
</evidence>
<dbReference type="AlphaFoldDB" id="A0A0K1W0X2"/>
<dbReference type="PANTHER" id="PTHR33434">
    <property type="entry name" value="DEGV DOMAIN-CONTAINING PROTEIN DR_1986-RELATED"/>
    <property type="match status" value="1"/>
</dbReference>
<evidence type="ECO:0000256" key="1">
    <source>
        <dbReference type="ARBA" id="ARBA00023121"/>
    </source>
</evidence>
<dbReference type="Pfam" id="PF02645">
    <property type="entry name" value="DegV"/>
    <property type="match status" value="1"/>
</dbReference>
<dbReference type="STRING" id="216942.SLITO_v1c01420"/>
<dbReference type="PROSITE" id="PS51482">
    <property type="entry name" value="DEGV"/>
    <property type="match status" value="1"/>
</dbReference>
<dbReference type="KEGG" id="sll:SLITO_v1c01420"/>
<dbReference type="GO" id="GO:0008289">
    <property type="term" value="F:lipid binding"/>
    <property type="evidence" value="ECO:0007669"/>
    <property type="project" value="UniProtKB-KW"/>
</dbReference>
<dbReference type="RefSeq" id="WP_075057905.1">
    <property type="nucleotide sequence ID" value="NZ_CP012357.1"/>
</dbReference>
<protein>
    <submittedName>
        <fullName evidence="2">Fatty acid-binding protein DegV</fullName>
    </submittedName>
</protein>
<keyword evidence="1" id="KW-0446">Lipid-binding</keyword>